<dbReference type="EMBL" id="MLAK01000911">
    <property type="protein sequence ID" value="OHT01459.1"/>
    <property type="molecule type" value="Genomic_DNA"/>
</dbReference>
<proteinExistence type="predicted"/>
<accession>A0A1J4JR02</accession>
<reference evidence="1" key="1">
    <citation type="submission" date="2016-10" db="EMBL/GenBank/DDBJ databases">
        <authorList>
            <person name="Benchimol M."/>
            <person name="Almeida L.G."/>
            <person name="Vasconcelos A.T."/>
            <person name="Perreira-Neves A."/>
            <person name="Rosa I.A."/>
            <person name="Tasca T."/>
            <person name="Bogo M.R."/>
            <person name="de Souza W."/>
        </authorList>
    </citation>
    <scope>NUCLEOTIDE SEQUENCE [LARGE SCALE GENOMIC DNA]</scope>
    <source>
        <strain evidence="1">K</strain>
    </source>
</reference>
<name>A0A1J4JR02_9EUKA</name>
<dbReference type="Proteomes" id="UP000179807">
    <property type="component" value="Unassembled WGS sequence"/>
</dbReference>
<dbReference type="GeneID" id="94842804"/>
<dbReference type="AlphaFoldDB" id="A0A1J4JR02"/>
<dbReference type="RefSeq" id="XP_068354595.1">
    <property type="nucleotide sequence ID" value="XM_068508100.1"/>
</dbReference>
<evidence type="ECO:0000313" key="2">
    <source>
        <dbReference type="Proteomes" id="UP000179807"/>
    </source>
</evidence>
<sequence length="433" mass="48945">MLASRKLDLLEMMFASSPCWIQLSIELEDERYVPQFVESLQKSLPGLRMKMNADEIIIHNKEQPILQIPKEIKKLNEVSNWHCINHTPSIHEVLASIAVRDNIISINHNHVCSDGTYLKNIVEKIVDQIGKNLRSNNEADLKNLLPQSGFAAFKQSVDNQMNSIYYFYNEDPFISRIMPHRPIQPSHQTGIYELFESKISDLAIVKNSKDGKVKGMTESLWASIILSIEAFNQYNNKTSMGHGASTVVSLRPYLSGKFAEFNEKFPWHVGYQCSAIRTSTDGPLNMNDKISDITGKMRSQLMSKIQQGEQFKFMAATRRLQSGMFYPQQPGLGIELSNVGPVRIKRPIKDFYMGSLGPADAAGGCCLFTYSTICEDHSHDKIRTQLLYSDRDMNPIDAKLVAGAIDFALREIGPENSVGDSIEILKQYIKENE</sequence>
<keyword evidence="2" id="KW-1185">Reference proteome</keyword>
<dbReference type="VEuPathDB" id="TrichDB:TRFO_31726"/>
<comment type="caution">
    <text evidence="1">The sequence shown here is derived from an EMBL/GenBank/DDBJ whole genome shotgun (WGS) entry which is preliminary data.</text>
</comment>
<protein>
    <recommendedName>
        <fullName evidence="3">Condensation domain-containing protein</fullName>
    </recommendedName>
</protein>
<evidence type="ECO:0008006" key="3">
    <source>
        <dbReference type="Google" id="ProtNLM"/>
    </source>
</evidence>
<gene>
    <name evidence="1" type="ORF">TRFO_31726</name>
</gene>
<organism evidence="1 2">
    <name type="scientific">Tritrichomonas foetus</name>
    <dbReference type="NCBI Taxonomy" id="1144522"/>
    <lineage>
        <taxon>Eukaryota</taxon>
        <taxon>Metamonada</taxon>
        <taxon>Parabasalia</taxon>
        <taxon>Tritrichomonadida</taxon>
        <taxon>Tritrichomonadidae</taxon>
        <taxon>Tritrichomonas</taxon>
    </lineage>
</organism>
<evidence type="ECO:0000313" key="1">
    <source>
        <dbReference type="EMBL" id="OHT01459.1"/>
    </source>
</evidence>